<dbReference type="PANTHER" id="PTHR40260:SF2">
    <property type="entry name" value="BLR8190 PROTEIN"/>
    <property type="match status" value="1"/>
</dbReference>
<dbReference type="InterPro" id="IPR011008">
    <property type="entry name" value="Dimeric_a/b-barrel"/>
</dbReference>
<accession>A0A418WFP3</accession>
<protein>
    <submittedName>
        <fullName evidence="2">EthD family reductase</fullName>
    </submittedName>
</protein>
<dbReference type="RefSeq" id="WP_119779755.1">
    <property type="nucleotide sequence ID" value="NZ_QYUK01000011.1"/>
</dbReference>
<keyword evidence="3" id="KW-1185">Reference proteome</keyword>
<feature type="domain" description="EthD" evidence="1">
    <location>
        <begin position="11"/>
        <end position="89"/>
    </location>
</feature>
<reference evidence="2 3" key="1">
    <citation type="submission" date="2018-09" db="EMBL/GenBank/DDBJ databases">
        <authorList>
            <person name="Zhu H."/>
        </authorList>
    </citation>
    <scope>NUCLEOTIDE SEQUENCE [LARGE SCALE GENOMIC DNA]</scope>
    <source>
        <strain evidence="2 3">K1W22B-8</strain>
    </source>
</reference>
<dbReference type="PANTHER" id="PTHR40260">
    <property type="entry name" value="BLR8190 PROTEIN"/>
    <property type="match status" value="1"/>
</dbReference>
<dbReference type="Gene3D" id="3.30.70.100">
    <property type="match status" value="1"/>
</dbReference>
<sequence>MSTLMVLYGRPTDPARFDAYYGERHLPLVRRLPGLKSVGFSRSGVEVLAGNDLYLVVRMEFDTGDAVKAALSSPEGQAAAADLANFADGGVQIVAFDEVAT</sequence>
<comment type="caution">
    <text evidence="2">The sequence shown here is derived from an EMBL/GenBank/DDBJ whole genome shotgun (WGS) entry which is preliminary data.</text>
</comment>
<evidence type="ECO:0000313" key="2">
    <source>
        <dbReference type="EMBL" id="RJF88841.1"/>
    </source>
</evidence>
<dbReference type="OrthoDB" id="5294870at2"/>
<dbReference type="AlphaFoldDB" id="A0A418WFP3"/>
<gene>
    <name evidence="2" type="ORF">D3874_19195</name>
</gene>
<evidence type="ECO:0000259" key="1">
    <source>
        <dbReference type="Pfam" id="PF07110"/>
    </source>
</evidence>
<proteinExistence type="predicted"/>
<dbReference type="NCBIfam" id="TIGR02118">
    <property type="entry name" value="EthD family reductase"/>
    <property type="match status" value="1"/>
</dbReference>
<name>A0A418WFP3_9PROT</name>
<dbReference type="GO" id="GO:0016491">
    <property type="term" value="F:oxidoreductase activity"/>
    <property type="evidence" value="ECO:0007669"/>
    <property type="project" value="InterPro"/>
</dbReference>
<dbReference type="InterPro" id="IPR009799">
    <property type="entry name" value="EthD_dom"/>
</dbReference>
<dbReference type="EMBL" id="QYUK01000011">
    <property type="protein sequence ID" value="RJF88841.1"/>
    <property type="molecule type" value="Genomic_DNA"/>
</dbReference>
<organism evidence="2 3">
    <name type="scientific">Oleomonas cavernae</name>
    <dbReference type="NCBI Taxonomy" id="2320859"/>
    <lineage>
        <taxon>Bacteria</taxon>
        <taxon>Pseudomonadati</taxon>
        <taxon>Pseudomonadota</taxon>
        <taxon>Alphaproteobacteria</taxon>
        <taxon>Acetobacterales</taxon>
        <taxon>Acetobacteraceae</taxon>
        <taxon>Oleomonas</taxon>
    </lineage>
</organism>
<evidence type="ECO:0000313" key="3">
    <source>
        <dbReference type="Proteomes" id="UP000284605"/>
    </source>
</evidence>
<dbReference type="Pfam" id="PF07110">
    <property type="entry name" value="EthD"/>
    <property type="match status" value="1"/>
</dbReference>
<dbReference type="SUPFAM" id="SSF54909">
    <property type="entry name" value="Dimeric alpha+beta barrel"/>
    <property type="match status" value="1"/>
</dbReference>
<dbReference type="Proteomes" id="UP000284605">
    <property type="component" value="Unassembled WGS sequence"/>
</dbReference>